<comment type="caution">
    <text evidence="1">The sequence shown here is derived from an EMBL/GenBank/DDBJ whole genome shotgun (WGS) entry which is preliminary data.</text>
</comment>
<evidence type="ECO:0000313" key="1">
    <source>
        <dbReference type="EMBL" id="OBY63706.1"/>
    </source>
</evidence>
<dbReference type="KEGG" id="prn:BW723_02720"/>
<keyword evidence="2" id="KW-1185">Reference proteome</keyword>
<name>A0A1B8TVB3_9FLAO</name>
<dbReference type="Proteomes" id="UP000092612">
    <property type="component" value="Unassembled WGS sequence"/>
</dbReference>
<accession>A0A1B8TVB3</accession>
<gene>
    <name evidence="1" type="ORF">LPB301_12980</name>
</gene>
<protein>
    <recommendedName>
        <fullName evidence="3">Outer membrane protein beta-barrel domain-containing protein</fullName>
    </recommendedName>
</protein>
<organism evidence="1 2">
    <name type="scientific">Polaribacter reichenbachii</name>
    <dbReference type="NCBI Taxonomy" id="996801"/>
    <lineage>
        <taxon>Bacteria</taxon>
        <taxon>Pseudomonadati</taxon>
        <taxon>Bacteroidota</taxon>
        <taxon>Flavobacteriia</taxon>
        <taxon>Flavobacteriales</taxon>
        <taxon>Flavobacteriaceae</taxon>
    </lineage>
</organism>
<evidence type="ECO:0000313" key="2">
    <source>
        <dbReference type="Proteomes" id="UP000092612"/>
    </source>
</evidence>
<reference evidence="2" key="1">
    <citation type="submission" date="2016-02" db="EMBL/GenBank/DDBJ databases">
        <title>Paenibacillus sp. LPB0068, isolated from Crassostrea gigas.</title>
        <authorList>
            <person name="Shin S.-K."/>
            <person name="Yi H."/>
        </authorList>
    </citation>
    <scope>NUCLEOTIDE SEQUENCE [LARGE SCALE GENOMIC DNA]</scope>
    <source>
        <strain evidence="2">KCTC 23969</strain>
    </source>
</reference>
<sequence length="185" mass="20186">MIKSNIKAQDANNKWAIGVGAAGLLYSAKDGSAVGFRYSDQFPRFTLATYAFTNITLSAAISTSRNEGKQYTTFDGDIRYDFGTSENTLSIYALLGGSLVDTKDYLAPFINIGGGGTLWLTDRFGLNGQAMYKINYYGLQSQGSHIYVGGAIVYRFSFSGSGGGSSGRSRVRRDTGRKRIWEMDH</sequence>
<dbReference type="AlphaFoldDB" id="A0A1B8TVB3"/>
<dbReference type="EMBL" id="LSFL01000035">
    <property type="protein sequence ID" value="OBY63706.1"/>
    <property type="molecule type" value="Genomic_DNA"/>
</dbReference>
<dbReference type="STRING" id="996801.BW723_02720"/>
<evidence type="ECO:0008006" key="3">
    <source>
        <dbReference type="Google" id="ProtNLM"/>
    </source>
</evidence>
<proteinExistence type="predicted"/>